<keyword evidence="3" id="KW-1185">Reference proteome</keyword>
<feature type="region of interest" description="Disordered" evidence="1">
    <location>
        <begin position="174"/>
        <end position="232"/>
    </location>
</feature>
<name>A0A2S4PIB8_9PEZI</name>
<evidence type="ECO:0000313" key="3">
    <source>
        <dbReference type="Proteomes" id="UP000237438"/>
    </source>
</evidence>
<accession>A0A2S4PIB8</accession>
<dbReference type="EMBL" id="PEDP01008307">
    <property type="protein sequence ID" value="POS81754.1"/>
    <property type="molecule type" value="Genomic_DNA"/>
</dbReference>
<evidence type="ECO:0000256" key="1">
    <source>
        <dbReference type="SAM" id="MobiDB-lite"/>
    </source>
</evidence>
<dbReference type="Proteomes" id="UP000237438">
    <property type="component" value="Unassembled WGS sequence"/>
</dbReference>
<feature type="non-terminal residue" evidence="2">
    <location>
        <position position="387"/>
    </location>
</feature>
<dbReference type="AlphaFoldDB" id="A0A2S4PIB8"/>
<comment type="caution">
    <text evidence="2">The sequence shown here is derived from an EMBL/GenBank/DDBJ whole genome shotgun (WGS) entry which is preliminary data.</text>
</comment>
<protein>
    <submittedName>
        <fullName evidence="2">Uncharacterized protein</fullName>
    </submittedName>
</protein>
<feature type="region of interest" description="Disordered" evidence="1">
    <location>
        <begin position="1"/>
        <end position="20"/>
    </location>
</feature>
<gene>
    <name evidence="2" type="ORF">EPUL_006627</name>
</gene>
<proteinExistence type="predicted"/>
<reference evidence="2 3" key="1">
    <citation type="submission" date="2017-10" db="EMBL/GenBank/DDBJ databases">
        <title>Development of genomic resources for the powdery mildew, Erysiphe pulchra.</title>
        <authorList>
            <person name="Wadl P.A."/>
            <person name="Mack B.M."/>
            <person name="Moore G."/>
            <person name="Beltz S.B."/>
        </authorList>
    </citation>
    <scope>NUCLEOTIDE SEQUENCE [LARGE SCALE GENOMIC DNA]</scope>
    <source>
        <strain evidence="2">Cflorida</strain>
    </source>
</reference>
<dbReference type="OrthoDB" id="3599542at2759"/>
<sequence>MTDQADVGQKSKGKRSESPLLHHESIKENWLDGIDISSSPTDLTDYISLKCDEYTLTESTDEDLHELVQLDFQKWDSTIFNKVRLPTLQRFRKLLREHGIHVRKTKVSCSIAIAEALNSQYREWTKSEVEEIMKDKTFSYVSGKLQYIKEQLEIQNSISKESILPTPSMIATPMNIDTPSPKQFGRPINPNQTVPNAAPHNPKHLNQNPSNPQINIQPSNNLPSDTQPHNNYPSNNQQLGILSKLYNEEMKYNGEEANFDFKLTIFFNTCQRAGLPENSILLAFPIMLKGNAQEYYYNLVHNSPNIEFLPLCQSFRDHFEGEELRRNVLDEWNSLTLQQTKSLNPERSILNCFDLMLQRLRALQHGLRQELRNDYFLHNKIITACRS</sequence>
<organism evidence="2 3">
    <name type="scientific">Erysiphe pulchra</name>
    <dbReference type="NCBI Taxonomy" id="225359"/>
    <lineage>
        <taxon>Eukaryota</taxon>
        <taxon>Fungi</taxon>
        <taxon>Dikarya</taxon>
        <taxon>Ascomycota</taxon>
        <taxon>Pezizomycotina</taxon>
        <taxon>Leotiomycetes</taxon>
        <taxon>Erysiphales</taxon>
        <taxon>Erysiphaceae</taxon>
        <taxon>Erysiphe</taxon>
    </lineage>
</organism>
<evidence type="ECO:0000313" key="2">
    <source>
        <dbReference type="EMBL" id="POS81754.1"/>
    </source>
</evidence>
<feature type="compositionally biased region" description="Low complexity" evidence="1">
    <location>
        <begin position="205"/>
        <end position="223"/>
    </location>
</feature>
<dbReference type="STRING" id="225359.A0A2S4PIB8"/>